<name>A0A0L9V509_PHAAN</name>
<dbReference type="Gramene" id="KOM50180">
    <property type="protein sequence ID" value="KOM50180"/>
    <property type="gene ID" value="LR48_Vigan08g100700"/>
</dbReference>
<dbReference type="Proteomes" id="UP000053144">
    <property type="component" value="Chromosome 8"/>
</dbReference>
<organism evidence="2 3">
    <name type="scientific">Phaseolus angularis</name>
    <name type="common">Azuki bean</name>
    <name type="synonym">Vigna angularis</name>
    <dbReference type="NCBI Taxonomy" id="3914"/>
    <lineage>
        <taxon>Eukaryota</taxon>
        <taxon>Viridiplantae</taxon>
        <taxon>Streptophyta</taxon>
        <taxon>Embryophyta</taxon>
        <taxon>Tracheophyta</taxon>
        <taxon>Spermatophyta</taxon>
        <taxon>Magnoliopsida</taxon>
        <taxon>eudicotyledons</taxon>
        <taxon>Gunneridae</taxon>
        <taxon>Pentapetalae</taxon>
        <taxon>rosids</taxon>
        <taxon>fabids</taxon>
        <taxon>Fabales</taxon>
        <taxon>Fabaceae</taxon>
        <taxon>Papilionoideae</taxon>
        <taxon>50 kb inversion clade</taxon>
        <taxon>NPAAA clade</taxon>
        <taxon>indigoferoid/millettioid clade</taxon>
        <taxon>Phaseoleae</taxon>
        <taxon>Vigna</taxon>
    </lineage>
</organism>
<sequence>MDYNSRVINLVQMKGDCYPDLVEVFYPNLRVLNEVIHSRVKGVNIAINDDVWLLVVGLKAKGYWNDLKEELKYIMVGMQKSQPVNQKSQPVNQKSQPINQKSQPVNQNAEKATRVQKKLR</sequence>
<gene>
    <name evidence="2" type="ORF">LR48_Vigan08g100700</name>
</gene>
<feature type="compositionally biased region" description="Polar residues" evidence="1">
    <location>
        <begin position="84"/>
        <end position="110"/>
    </location>
</feature>
<accession>A0A0L9V509</accession>
<reference evidence="3" key="1">
    <citation type="journal article" date="2015" name="Proc. Natl. Acad. Sci. U.S.A.">
        <title>Genome sequencing of adzuki bean (Vigna angularis) provides insight into high starch and low fat accumulation and domestication.</title>
        <authorList>
            <person name="Yang K."/>
            <person name="Tian Z."/>
            <person name="Chen C."/>
            <person name="Luo L."/>
            <person name="Zhao B."/>
            <person name="Wang Z."/>
            <person name="Yu L."/>
            <person name="Li Y."/>
            <person name="Sun Y."/>
            <person name="Li W."/>
            <person name="Chen Y."/>
            <person name="Li Y."/>
            <person name="Zhang Y."/>
            <person name="Ai D."/>
            <person name="Zhao J."/>
            <person name="Shang C."/>
            <person name="Ma Y."/>
            <person name="Wu B."/>
            <person name="Wang M."/>
            <person name="Gao L."/>
            <person name="Sun D."/>
            <person name="Zhang P."/>
            <person name="Guo F."/>
            <person name="Wang W."/>
            <person name="Li Y."/>
            <person name="Wang J."/>
            <person name="Varshney R.K."/>
            <person name="Wang J."/>
            <person name="Ling H.Q."/>
            <person name="Wan P."/>
        </authorList>
    </citation>
    <scope>NUCLEOTIDE SEQUENCE</scope>
    <source>
        <strain evidence="3">cv. Jingnong 6</strain>
    </source>
</reference>
<protein>
    <submittedName>
        <fullName evidence="2">Uncharacterized protein</fullName>
    </submittedName>
</protein>
<evidence type="ECO:0000313" key="2">
    <source>
        <dbReference type="EMBL" id="KOM50180.1"/>
    </source>
</evidence>
<dbReference type="EMBL" id="CM003378">
    <property type="protein sequence ID" value="KOM50180.1"/>
    <property type="molecule type" value="Genomic_DNA"/>
</dbReference>
<proteinExistence type="predicted"/>
<evidence type="ECO:0000256" key="1">
    <source>
        <dbReference type="SAM" id="MobiDB-lite"/>
    </source>
</evidence>
<evidence type="ECO:0000313" key="3">
    <source>
        <dbReference type="Proteomes" id="UP000053144"/>
    </source>
</evidence>
<dbReference type="AlphaFoldDB" id="A0A0L9V509"/>
<feature type="region of interest" description="Disordered" evidence="1">
    <location>
        <begin position="84"/>
        <end position="120"/>
    </location>
</feature>